<evidence type="ECO:0008006" key="3">
    <source>
        <dbReference type="Google" id="ProtNLM"/>
    </source>
</evidence>
<evidence type="ECO:0000313" key="1">
    <source>
        <dbReference type="EMBL" id="OGD09725.1"/>
    </source>
</evidence>
<dbReference type="SUPFAM" id="SSF52540">
    <property type="entry name" value="P-loop containing nucleoside triphosphate hydrolases"/>
    <property type="match status" value="1"/>
</dbReference>
<dbReference type="AlphaFoldDB" id="A0A1F4ZTL2"/>
<sequence>MDQFLVVIRGAPASGKTTIAKLMRSFEKKVVWLKVDNYKDFFSGEASLTEQKYVDECALATLEYLLRNGFSVVMEKIFFDPFVIPLAVDVAQKMGVKSKVFQIKCPLGILQDRDRIRPGVKEGCREPLGDEVIRRIYEQLENTYFPGAIELNTEKVSPEECVRKIEEELLK</sequence>
<dbReference type="STRING" id="1797263.A2397_03385"/>
<dbReference type="InterPro" id="IPR027417">
    <property type="entry name" value="P-loop_NTPase"/>
</dbReference>
<name>A0A1F4ZTL2_9BACT</name>
<protein>
    <recommendedName>
        <fullName evidence="3">UDP-N-acetylglucosamine kinase</fullName>
    </recommendedName>
</protein>
<proteinExistence type="predicted"/>
<dbReference type="Proteomes" id="UP000176424">
    <property type="component" value="Unassembled WGS sequence"/>
</dbReference>
<dbReference type="Pfam" id="PF13671">
    <property type="entry name" value="AAA_33"/>
    <property type="match status" value="1"/>
</dbReference>
<evidence type="ECO:0000313" key="2">
    <source>
        <dbReference type="Proteomes" id="UP000176424"/>
    </source>
</evidence>
<gene>
    <name evidence="1" type="ORF">A2397_03385</name>
</gene>
<accession>A0A1F4ZTL2</accession>
<dbReference type="Gene3D" id="3.40.50.300">
    <property type="entry name" value="P-loop containing nucleotide triphosphate hydrolases"/>
    <property type="match status" value="1"/>
</dbReference>
<comment type="caution">
    <text evidence="1">The sequence shown here is derived from an EMBL/GenBank/DDBJ whole genome shotgun (WGS) entry which is preliminary data.</text>
</comment>
<reference evidence="1 2" key="1">
    <citation type="journal article" date="2016" name="Nat. Commun.">
        <title>Thousands of microbial genomes shed light on interconnected biogeochemical processes in an aquifer system.</title>
        <authorList>
            <person name="Anantharaman K."/>
            <person name="Brown C.T."/>
            <person name="Hug L.A."/>
            <person name="Sharon I."/>
            <person name="Castelle C.J."/>
            <person name="Probst A.J."/>
            <person name="Thomas B.C."/>
            <person name="Singh A."/>
            <person name="Wilkins M.J."/>
            <person name="Karaoz U."/>
            <person name="Brodie E.L."/>
            <person name="Williams K.H."/>
            <person name="Hubbard S.S."/>
            <person name="Banfield J.F."/>
        </authorList>
    </citation>
    <scope>NUCLEOTIDE SEQUENCE [LARGE SCALE GENOMIC DNA]</scope>
</reference>
<organism evidence="1 2">
    <name type="scientific">Candidatus Amesbacteria bacterium RIFOXYB1_FULL_44_23</name>
    <dbReference type="NCBI Taxonomy" id="1797263"/>
    <lineage>
        <taxon>Bacteria</taxon>
        <taxon>Candidatus Amesiibacteriota</taxon>
    </lineage>
</organism>
<dbReference type="EMBL" id="MEXR01000025">
    <property type="protein sequence ID" value="OGD09725.1"/>
    <property type="molecule type" value="Genomic_DNA"/>
</dbReference>